<dbReference type="SUPFAM" id="SSF56176">
    <property type="entry name" value="FAD-binding/transporter-associated domain-like"/>
    <property type="match status" value="1"/>
</dbReference>
<dbReference type="GO" id="GO:0071949">
    <property type="term" value="F:FAD binding"/>
    <property type="evidence" value="ECO:0007669"/>
    <property type="project" value="InterPro"/>
</dbReference>
<feature type="domain" description="FAD-binding PCMH-type" evidence="5">
    <location>
        <begin position="41"/>
        <end position="212"/>
    </location>
</feature>
<keyword evidence="7" id="KW-1185">Reference proteome</keyword>
<evidence type="ECO:0000256" key="1">
    <source>
        <dbReference type="ARBA" id="ARBA00005466"/>
    </source>
</evidence>
<evidence type="ECO:0000256" key="4">
    <source>
        <dbReference type="ARBA" id="ARBA00023002"/>
    </source>
</evidence>
<name>A0A2V1E006_9PLEO</name>
<dbReference type="InterPro" id="IPR006093">
    <property type="entry name" value="Oxy_OxRdtase_FAD_BS"/>
</dbReference>
<comment type="similarity">
    <text evidence="1">Belongs to the oxygen-dependent FAD-linked oxidoreductase family.</text>
</comment>
<keyword evidence="2" id="KW-0285">Flavoprotein</keyword>
<dbReference type="OrthoDB" id="2151789at2759"/>
<dbReference type="EMBL" id="KZ805329">
    <property type="protein sequence ID" value="PVI03649.1"/>
    <property type="molecule type" value="Genomic_DNA"/>
</dbReference>
<proteinExistence type="inferred from homology"/>
<evidence type="ECO:0000256" key="3">
    <source>
        <dbReference type="ARBA" id="ARBA00022827"/>
    </source>
</evidence>
<keyword evidence="3" id="KW-0274">FAD</keyword>
<dbReference type="AlphaFoldDB" id="A0A2V1E006"/>
<dbReference type="STRING" id="97972.A0A2V1E006"/>
<dbReference type="GO" id="GO:0016491">
    <property type="term" value="F:oxidoreductase activity"/>
    <property type="evidence" value="ECO:0007669"/>
    <property type="project" value="UniProtKB-KW"/>
</dbReference>
<protein>
    <submittedName>
        <fullName evidence="6">FAD-binding domain-containing protein</fullName>
    </submittedName>
</protein>
<dbReference type="PANTHER" id="PTHR42973:SF53">
    <property type="entry name" value="FAD-BINDING PCMH-TYPE DOMAIN-CONTAINING PROTEIN-RELATED"/>
    <property type="match status" value="1"/>
</dbReference>
<reference evidence="6 7" key="1">
    <citation type="journal article" date="2018" name="Sci. Rep.">
        <title>Comparative genomics provides insights into the lifestyle and reveals functional heterogeneity of dark septate endophytic fungi.</title>
        <authorList>
            <person name="Knapp D.G."/>
            <person name="Nemeth J.B."/>
            <person name="Barry K."/>
            <person name="Hainaut M."/>
            <person name="Henrissat B."/>
            <person name="Johnson J."/>
            <person name="Kuo A."/>
            <person name="Lim J.H.P."/>
            <person name="Lipzen A."/>
            <person name="Nolan M."/>
            <person name="Ohm R.A."/>
            <person name="Tamas L."/>
            <person name="Grigoriev I.V."/>
            <person name="Spatafora J.W."/>
            <person name="Nagy L.G."/>
            <person name="Kovacs G.M."/>
        </authorList>
    </citation>
    <scope>NUCLEOTIDE SEQUENCE [LARGE SCALE GENOMIC DNA]</scope>
    <source>
        <strain evidence="6 7">DSE2036</strain>
    </source>
</reference>
<dbReference type="InterPro" id="IPR036318">
    <property type="entry name" value="FAD-bd_PCMH-like_sf"/>
</dbReference>
<accession>A0A2V1E006</accession>
<keyword evidence="4" id="KW-0560">Oxidoreductase</keyword>
<dbReference type="Gene3D" id="3.30.465.10">
    <property type="match status" value="1"/>
</dbReference>
<evidence type="ECO:0000259" key="5">
    <source>
        <dbReference type="PROSITE" id="PS51387"/>
    </source>
</evidence>
<organism evidence="6 7">
    <name type="scientific">Periconia macrospinosa</name>
    <dbReference type="NCBI Taxonomy" id="97972"/>
    <lineage>
        <taxon>Eukaryota</taxon>
        <taxon>Fungi</taxon>
        <taxon>Dikarya</taxon>
        <taxon>Ascomycota</taxon>
        <taxon>Pezizomycotina</taxon>
        <taxon>Dothideomycetes</taxon>
        <taxon>Pleosporomycetidae</taxon>
        <taxon>Pleosporales</taxon>
        <taxon>Massarineae</taxon>
        <taxon>Periconiaceae</taxon>
        <taxon>Periconia</taxon>
    </lineage>
</organism>
<dbReference type="PROSITE" id="PS00862">
    <property type="entry name" value="OX2_COVAL_FAD"/>
    <property type="match status" value="1"/>
</dbReference>
<dbReference type="Pfam" id="PF01565">
    <property type="entry name" value="FAD_binding_4"/>
    <property type="match status" value="1"/>
</dbReference>
<evidence type="ECO:0000313" key="6">
    <source>
        <dbReference type="EMBL" id="PVI03649.1"/>
    </source>
</evidence>
<dbReference type="InterPro" id="IPR016169">
    <property type="entry name" value="FAD-bd_PCMH_sub2"/>
</dbReference>
<dbReference type="InterPro" id="IPR050416">
    <property type="entry name" value="FAD-linked_Oxidoreductase"/>
</dbReference>
<gene>
    <name evidence="6" type="ORF">DM02DRAFT_716741</name>
</gene>
<sequence length="479" mass="52406">MNAYQGLQCEQLIAAGLQNLLLLPNSPAYTIRQSSYWAANVPLRPSCIVQPRTTDDVSRIVRVLTKSDGSVALRSGGHTQWAGANDVHNGATIDLGLMKAVTYDATSKLASIQPGPRWGDVYDALLTYGVCVPGGRDGNVGIGGFLTGGGNSYYAGLYGWATDNVANFEVVLADGSVVNANPTLNSDLFKALKGGSGNFGIVTRFDMYAFPAKDIWGGIRAAVRSKGDELAQSIVEFTDSNRNNPENAYIINYTFNPGSSSDVLVAHVLVNTNGIANASSFAKIQQIPVIMDDVKMRTMANMANSYLLPSGQRQVWFSHNFKNDVRVIKKAGMMHDELVEELKQVIPAGNFSTQCLFQPVPTLFNEHSIQRGGNVLGLGDVKDNALLWLITGTTLTIDEEKIMRDKLAKFSTDLDSYAISLNLKINWQYLNYVDQTQNPLKSYGQKNVDFLRNVAAKYDPTQFFQKKVVSGWKLSNMTL</sequence>
<evidence type="ECO:0000313" key="7">
    <source>
        <dbReference type="Proteomes" id="UP000244855"/>
    </source>
</evidence>
<dbReference type="InterPro" id="IPR016166">
    <property type="entry name" value="FAD-bd_PCMH"/>
</dbReference>
<dbReference type="PANTHER" id="PTHR42973">
    <property type="entry name" value="BINDING OXIDOREDUCTASE, PUTATIVE (AFU_ORTHOLOGUE AFUA_1G17690)-RELATED"/>
    <property type="match status" value="1"/>
</dbReference>
<dbReference type="InterPro" id="IPR006094">
    <property type="entry name" value="Oxid_FAD_bind_N"/>
</dbReference>
<dbReference type="PROSITE" id="PS51387">
    <property type="entry name" value="FAD_PCMH"/>
    <property type="match status" value="1"/>
</dbReference>
<dbReference type="Proteomes" id="UP000244855">
    <property type="component" value="Unassembled WGS sequence"/>
</dbReference>
<evidence type="ECO:0000256" key="2">
    <source>
        <dbReference type="ARBA" id="ARBA00022630"/>
    </source>
</evidence>